<dbReference type="Gene3D" id="3.90.79.10">
    <property type="entry name" value="Nucleoside Triphosphate Pyrophosphohydrolase"/>
    <property type="match status" value="1"/>
</dbReference>
<protein>
    <submittedName>
        <fullName evidence="3">NUDIX pyrophosphatase</fullName>
    </submittedName>
</protein>
<dbReference type="InterPro" id="IPR015797">
    <property type="entry name" value="NUDIX_hydrolase-like_dom_sf"/>
</dbReference>
<reference evidence="3" key="2">
    <citation type="submission" date="2021-04" db="EMBL/GenBank/DDBJ databases">
        <authorList>
            <person name="Gilroy R."/>
        </authorList>
    </citation>
    <scope>NUCLEOTIDE SEQUENCE</scope>
    <source>
        <strain evidence="3">CHK156-179</strain>
    </source>
</reference>
<evidence type="ECO:0000256" key="1">
    <source>
        <dbReference type="ARBA" id="ARBA00022801"/>
    </source>
</evidence>
<name>A0A9D2KFW7_9FIRM</name>
<dbReference type="SUPFAM" id="SSF55811">
    <property type="entry name" value="Nudix"/>
    <property type="match status" value="1"/>
</dbReference>
<dbReference type="GO" id="GO:0006754">
    <property type="term" value="P:ATP biosynthetic process"/>
    <property type="evidence" value="ECO:0007669"/>
    <property type="project" value="TreeGrafter"/>
</dbReference>
<dbReference type="PANTHER" id="PTHR21340">
    <property type="entry name" value="DIADENOSINE 5,5-P1,P4-TETRAPHOSPHATE PYROPHOSPHOHYDROLASE MUTT"/>
    <property type="match status" value="1"/>
</dbReference>
<dbReference type="PANTHER" id="PTHR21340:SF0">
    <property type="entry name" value="BIS(5'-NUCLEOSYL)-TETRAPHOSPHATASE [ASYMMETRICAL]"/>
    <property type="match status" value="1"/>
</dbReference>
<evidence type="ECO:0000259" key="2">
    <source>
        <dbReference type="PROSITE" id="PS51462"/>
    </source>
</evidence>
<dbReference type="Proteomes" id="UP000824221">
    <property type="component" value="Unassembled WGS sequence"/>
</dbReference>
<dbReference type="PROSITE" id="PS51462">
    <property type="entry name" value="NUDIX"/>
    <property type="match status" value="1"/>
</dbReference>
<dbReference type="InterPro" id="IPR020084">
    <property type="entry name" value="NUDIX_hydrolase_CS"/>
</dbReference>
<accession>A0A9D2KFW7</accession>
<gene>
    <name evidence="3" type="ORF">H9797_04895</name>
</gene>
<dbReference type="InterPro" id="IPR051325">
    <property type="entry name" value="Nudix_hydrolase_domain"/>
</dbReference>
<dbReference type="GO" id="GO:0004081">
    <property type="term" value="F:bis(5'-nucleosyl)-tetraphosphatase (asymmetrical) activity"/>
    <property type="evidence" value="ECO:0007669"/>
    <property type="project" value="TreeGrafter"/>
</dbReference>
<feature type="domain" description="Nudix hydrolase" evidence="2">
    <location>
        <begin position="1"/>
        <end position="147"/>
    </location>
</feature>
<proteinExistence type="predicted"/>
<organism evidence="3 4">
    <name type="scientific">Candidatus Gallimonas gallistercoris</name>
    <dbReference type="NCBI Taxonomy" id="2838602"/>
    <lineage>
        <taxon>Bacteria</taxon>
        <taxon>Bacillati</taxon>
        <taxon>Bacillota</taxon>
        <taxon>Clostridia</taxon>
        <taxon>Candidatus Gallimonas</taxon>
    </lineage>
</organism>
<dbReference type="PROSITE" id="PS00893">
    <property type="entry name" value="NUDIX_BOX"/>
    <property type="match status" value="1"/>
</dbReference>
<sequence length="147" mass="17437">MRSAFQILAIPYQIIDGSLFYCVFHRADFNQWQFIAGGGEEGETSLEAAKRETFEESGAQSDKWVELKSLSYIPAEVISEKHRKYWRKDTYVIPEYTFGFECKDDIKLSREHTEFVWLNYDEALKKLKWDSNRTALYELNCRLKVRQ</sequence>
<dbReference type="AlphaFoldDB" id="A0A9D2KFW7"/>
<evidence type="ECO:0000313" key="3">
    <source>
        <dbReference type="EMBL" id="HJA02701.1"/>
    </source>
</evidence>
<evidence type="ECO:0000313" key="4">
    <source>
        <dbReference type="Proteomes" id="UP000824221"/>
    </source>
</evidence>
<dbReference type="Pfam" id="PF00293">
    <property type="entry name" value="NUDIX"/>
    <property type="match status" value="1"/>
</dbReference>
<reference evidence="3" key="1">
    <citation type="journal article" date="2021" name="PeerJ">
        <title>Extensive microbial diversity within the chicken gut microbiome revealed by metagenomics and culture.</title>
        <authorList>
            <person name="Gilroy R."/>
            <person name="Ravi A."/>
            <person name="Getino M."/>
            <person name="Pursley I."/>
            <person name="Horton D.L."/>
            <person name="Alikhan N.F."/>
            <person name="Baker D."/>
            <person name="Gharbi K."/>
            <person name="Hall N."/>
            <person name="Watson M."/>
            <person name="Adriaenssens E.M."/>
            <person name="Foster-Nyarko E."/>
            <person name="Jarju S."/>
            <person name="Secka A."/>
            <person name="Antonio M."/>
            <person name="Oren A."/>
            <person name="Chaudhuri R.R."/>
            <person name="La Ragione R."/>
            <person name="Hildebrand F."/>
            <person name="Pallen M.J."/>
        </authorList>
    </citation>
    <scope>NUCLEOTIDE SEQUENCE</scope>
    <source>
        <strain evidence="3">CHK156-179</strain>
    </source>
</reference>
<dbReference type="GO" id="GO:0006167">
    <property type="term" value="P:AMP biosynthetic process"/>
    <property type="evidence" value="ECO:0007669"/>
    <property type="project" value="TreeGrafter"/>
</dbReference>
<comment type="caution">
    <text evidence="3">The sequence shown here is derived from an EMBL/GenBank/DDBJ whole genome shotgun (WGS) entry which is preliminary data.</text>
</comment>
<dbReference type="InterPro" id="IPR000086">
    <property type="entry name" value="NUDIX_hydrolase_dom"/>
</dbReference>
<dbReference type="CDD" id="cd04664">
    <property type="entry name" value="NUDIX_DHNTPase_like"/>
    <property type="match status" value="1"/>
</dbReference>
<keyword evidence="1" id="KW-0378">Hydrolase</keyword>
<dbReference type="EMBL" id="DXAJ01000075">
    <property type="protein sequence ID" value="HJA02701.1"/>
    <property type="molecule type" value="Genomic_DNA"/>
</dbReference>